<keyword evidence="1" id="KW-1133">Transmembrane helix</keyword>
<dbReference type="PIRSF" id="PIRSF018266">
    <property type="entry name" value="FecR"/>
    <property type="match status" value="1"/>
</dbReference>
<dbReference type="PANTHER" id="PTHR30273">
    <property type="entry name" value="PERIPLASMIC SIGNAL SENSOR AND SIGMA FACTOR ACTIVATOR FECR-RELATED"/>
    <property type="match status" value="1"/>
</dbReference>
<feature type="domain" description="FecR protein" evidence="2">
    <location>
        <begin position="153"/>
        <end position="245"/>
    </location>
</feature>
<dbReference type="AlphaFoldDB" id="A0A1W2CPZ1"/>
<dbReference type="RefSeq" id="WP_144009457.1">
    <property type="nucleotide sequence ID" value="NZ_FWYB01000004.1"/>
</dbReference>
<dbReference type="InterPro" id="IPR006860">
    <property type="entry name" value="FecR"/>
</dbReference>
<sequence length="357" mass="40519">MKNILLKELITKSLHGTLDEEESKILYDWIQESKANEELYVKLRDVDTLQNILEQYNPKSKPKQKTYRMFQWGSVAAAIVILTTITLTFWKSGNPTSLKTPVDKIMLISGNKSYQLSEKLEKNKKVPRTAISKLFGIPEVKNQALQNDYTLIVPKGKTYDIDLIDGTTVTLNADSKLIFPTKFTDNSRIVTLSGEAFFKVAKDKKKPFIVKTNQGEVKVLGTHFNIKSYKDAGADAISLIEGKVQVAKEDQVLTLAPGQEARLRKNEPIKVSAFDPEEVLAWKEGLFLFDDRSLAQVLTELEKWYSVEFEYSSTALKSIPIYIKIKKDRKIEDILVALERTNHIKFKKSGNVINVSP</sequence>
<organism evidence="4 5">
    <name type="scientific">Pedobacter nyackensis</name>
    <dbReference type="NCBI Taxonomy" id="475255"/>
    <lineage>
        <taxon>Bacteria</taxon>
        <taxon>Pseudomonadati</taxon>
        <taxon>Bacteroidota</taxon>
        <taxon>Sphingobacteriia</taxon>
        <taxon>Sphingobacteriales</taxon>
        <taxon>Sphingobacteriaceae</taxon>
        <taxon>Pedobacter</taxon>
    </lineage>
</organism>
<keyword evidence="5" id="KW-1185">Reference proteome</keyword>
<evidence type="ECO:0000256" key="1">
    <source>
        <dbReference type="SAM" id="Phobius"/>
    </source>
</evidence>
<dbReference type="STRING" id="475255.SAMN04488101_104164"/>
<feature type="domain" description="Protein FecR C-terminal" evidence="3">
    <location>
        <begin position="287"/>
        <end position="354"/>
    </location>
</feature>
<dbReference type="Gene3D" id="3.55.50.30">
    <property type="match status" value="1"/>
</dbReference>
<dbReference type="EMBL" id="FWYB01000004">
    <property type="protein sequence ID" value="SMC87271.1"/>
    <property type="molecule type" value="Genomic_DNA"/>
</dbReference>
<evidence type="ECO:0000313" key="4">
    <source>
        <dbReference type="EMBL" id="SMC87271.1"/>
    </source>
</evidence>
<dbReference type="Gene3D" id="2.60.120.1440">
    <property type="match status" value="1"/>
</dbReference>
<keyword evidence="1" id="KW-0472">Membrane</keyword>
<dbReference type="FunFam" id="2.60.120.1440:FF:000001">
    <property type="entry name" value="Putative anti-sigma factor"/>
    <property type="match status" value="1"/>
</dbReference>
<dbReference type="InterPro" id="IPR012373">
    <property type="entry name" value="Ferrdict_sens_TM"/>
</dbReference>
<dbReference type="InterPro" id="IPR032508">
    <property type="entry name" value="FecR_C"/>
</dbReference>
<gene>
    <name evidence="4" type="ORF">SAMN04488101_104164</name>
</gene>
<evidence type="ECO:0000313" key="5">
    <source>
        <dbReference type="Proteomes" id="UP000192678"/>
    </source>
</evidence>
<evidence type="ECO:0000259" key="2">
    <source>
        <dbReference type="Pfam" id="PF04773"/>
    </source>
</evidence>
<feature type="transmembrane region" description="Helical" evidence="1">
    <location>
        <begin position="69"/>
        <end position="90"/>
    </location>
</feature>
<evidence type="ECO:0000259" key="3">
    <source>
        <dbReference type="Pfam" id="PF16344"/>
    </source>
</evidence>
<dbReference type="Pfam" id="PF16344">
    <property type="entry name" value="FecR_C"/>
    <property type="match status" value="1"/>
</dbReference>
<accession>A0A1W2CPZ1</accession>
<dbReference type="Proteomes" id="UP000192678">
    <property type="component" value="Unassembled WGS sequence"/>
</dbReference>
<dbReference type="GO" id="GO:0016989">
    <property type="term" value="F:sigma factor antagonist activity"/>
    <property type="evidence" value="ECO:0007669"/>
    <property type="project" value="TreeGrafter"/>
</dbReference>
<protein>
    <submittedName>
        <fullName evidence="4">FecR family protein</fullName>
    </submittedName>
</protein>
<dbReference type="PANTHER" id="PTHR30273:SF2">
    <property type="entry name" value="PROTEIN FECR"/>
    <property type="match status" value="1"/>
</dbReference>
<proteinExistence type="predicted"/>
<dbReference type="OrthoDB" id="1097347at2"/>
<dbReference type="Pfam" id="PF04773">
    <property type="entry name" value="FecR"/>
    <property type="match status" value="1"/>
</dbReference>
<reference evidence="4 5" key="1">
    <citation type="submission" date="2017-04" db="EMBL/GenBank/DDBJ databases">
        <authorList>
            <person name="Afonso C.L."/>
            <person name="Miller P.J."/>
            <person name="Scott M.A."/>
            <person name="Spackman E."/>
            <person name="Goraichik I."/>
            <person name="Dimitrov K.M."/>
            <person name="Suarez D.L."/>
            <person name="Swayne D.E."/>
        </authorList>
    </citation>
    <scope>NUCLEOTIDE SEQUENCE [LARGE SCALE GENOMIC DNA]</scope>
    <source>
        <strain evidence="4 5">DSM 19625</strain>
    </source>
</reference>
<name>A0A1W2CPZ1_9SPHI</name>
<keyword evidence="1" id="KW-0812">Transmembrane</keyword>